<keyword evidence="14" id="KW-1185">Reference proteome</keyword>
<organism evidence="13 14">
    <name type="scientific">Ignicoccus pacificus DSM 13166</name>
    <dbReference type="NCBI Taxonomy" id="940294"/>
    <lineage>
        <taxon>Archaea</taxon>
        <taxon>Thermoproteota</taxon>
        <taxon>Thermoprotei</taxon>
        <taxon>Desulfurococcales</taxon>
        <taxon>Desulfurococcaceae</taxon>
        <taxon>Ignicoccus</taxon>
    </lineage>
</organism>
<sequence>MGSGLGWRVLVGSTNPVKVRAVERAARDVLGDVEVIGKDVPSGVPAVPVGEEVFVGAENRARGVCEESAICVGPESGLFIMHGRVFMSTVVVVKYGERMRYGLAPGFEMPSDWEERIRENPNEFLRMMVEKFNDPELGRKGGMVGKLTRGIITREDFCYLAALMAFSATFNEAW</sequence>
<dbReference type="InterPro" id="IPR026533">
    <property type="entry name" value="NTPase/PRRC1"/>
</dbReference>
<gene>
    <name evidence="13" type="primary">yjjX</name>
    <name evidence="13" type="ORF">IPA_09030</name>
</gene>
<comment type="cofactor">
    <cofactor evidence="2">
        <name>Mg(2+)</name>
        <dbReference type="ChEBI" id="CHEBI:18420"/>
    </cofactor>
</comment>
<evidence type="ECO:0000313" key="14">
    <source>
        <dbReference type="Proteomes" id="UP001063698"/>
    </source>
</evidence>
<keyword evidence="8" id="KW-0464">Manganese</keyword>
<name>A0A977PKC4_9CREN</name>
<dbReference type="GO" id="GO:0000166">
    <property type="term" value="F:nucleotide binding"/>
    <property type="evidence" value="ECO:0007669"/>
    <property type="project" value="UniProtKB-KW"/>
</dbReference>
<dbReference type="EMBL" id="CP006868">
    <property type="protein sequence ID" value="UXD21872.1"/>
    <property type="molecule type" value="Genomic_DNA"/>
</dbReference>
<evidence type="ECO:0000256" key="9">
    <source>
        <dbReference type="ARBA" id="ARBA00038901"/>
    </source>
</evidence>
<reference evidence="13" key="1">
    <citation type="submission" date="2013-11" db="EMBL/GenBank/DDBJ databases">
        <title>Comparative genomics of Ignicoccus.</title>
        <authorList>
            <person name="Podar M."/>
        </authorList>
    </citation>
    <scope>NUCLEOTIDE SEQUENCE</scope>
    <source>
        <strain evidence="13">DSM 13166</strain>
    </source>
</reference>
<keyword evidence="5" id="KW-0378">Hydrolase</keyword>
<dbReference type="Gene3D" id="3.90.950.10">
    <property type="match status" value="1"/>
</dbReference>
<dbReference type="SUPFAM" id="SSF52972">
    <property type="entry name" value="ITPase-like"/>
    <property type="match status" value="1"/>
</dbReference>
<feature type="domain" description="Non-canonical purine NTP phosphatase/PRRC1" evidence="12">
    <location>
        <begin position="12"/>
        <end position="168"/>
    </location>
</feature>
<dbReference type="KEGG" id="ipc:IPA_09030"/>
<evidence type="ECO:0000256" key="1">
    <source>
        <dbReference type="ARBA" id="ARBA00001936"/>
    </source>
</evidence>
<dbReference type="InterPro" id="IPR029001">
    <property type="entry name" value="ITPase-like_fam"/>
</dbReference>
<keyword evidence="7" id="KW-0546">Nucleotide metabolism</keyword>
<evidence type="ECO:0000256" key="11">
    <source>
        <dbReference type="ARBA" id="ARBA00048781"/>
    </source>
</evidence>
<comment type="catalytic activity">
    <reaction evidence="11">
        <text>XTP + H2O = XDP + phosphate + H(+)</text>
        <dbReference type="Rhea" id="RHEA:28406"/>
        <dbReference type="ChEBI" id="CHEBI:15377"/>
        <dbReference type="ChEBI" id="CHEBI:15378"/>
        <dbReference type="ChEBI" id="CHEBI:43474"/>
        <dbReference type="ChEBI" id="CHEBI:59884"/>
        <dbReference type="ChEBI" id="CHEBI:61314"/>
        <dbReference type="EC" id="3.6.1.73"/>
    </reaction>
</comment>
<evidence type="ECO:0000259" key="12">
    <source>
        <dbReference type="Pfam" id="PF01931"/>
    </source>
</evidence>
<dbReference type="Proteomes" id="UP001063698">
    <property type="component" value="Chromosome"/>
</dbReference>
<dbReference type="PANTHER" id="PTHR34699">
    <property type="match status" value="1"/>
</dbReference>
<dbReference type="PANTHER" id="PTHR34699:SF2">
    <property type="entry name" value="NON-CANONICAL PURINE NTP PHOSPHATASE_PRRC1 DOMAIN-CONTAINING PROTEIN"/>
    <property type="match status" value="1"/>
</dbReference>
<proteinExistence type="predicted"/>
<evidence type="ECO:0000256" key="5">
    <source>
        <dbReference type="ARBA" id="ARBA00022801"/>
    </source>
</evidence>
<dbReference type="AlphaFoldDB" id="A0A977PKC4"/>
<evidence type="ECO:0000256" key="10">
    <source>
        <dbReference type="ARBA" id="ARBA00048174"/>
    </source>
</evidence>
<accession>A0A977PKC4</accession>
<evidence type="ECO:0000256" key="8">
    <source>
        <dbReference type="ARBA" id="ARBA00023211"/>
    </source>
</evidence>
<evidence type="ECO:0000256" key="6">
    <source>
        <dbReference type="ARBA" id="ARBA00022842"/>
    </source>
</evidence>
<comment type="cofactor">
    <cofactor evidence="1">
        <name>Mn(2+)</name>
        <dbReference type="ChEBI" id="CHEBI:29035"/>
    </cofactor>
</comment>
<evidence type="ECO:0000256" key="3">
    <source>
        <dbReference type="ARBA" id="ARBA00022723"/>
    </source>
</evidence>
<evidence type="ECO:0000256" key="2">
    <source>
        <dbReference type="ARBA" id="ARBA00001946"/>
    </source>
</evidence>
<keyword evidence="6" id="KW-0460">Magnesium</keyword>
<keyword evidence="3" id="KW-0479">Metal-binding</keyword>
<evidence type="ECO:0000256" key="7">
    <source>
        <dbReference type="ARBA" id="ARBA00023080"/>
    </source>
</evidence>
<comment type="catalytic activity">
    <reaction evidence="10">
        <text>ITP + H2O = IDP + phosphate + H(+)</text>
        <dbReference type="Rhea" id="RHEA:28330"/>
        <dbReference type="ChEBI" id="CHEBI:15377"/>
        <dbReference type="ChEBI" id="CHEBI:15378"/>
        <dbReference type="ChEBI" id="CHEBI:43474"/>
        <dbReference type="ChEBI" id="CHEBI:58280"/>
        <dbReference type="ChEBI" id="CHEBI:61402"/>
        <dbReference type="EC" id="3.6.1.73"/>
    </reaction>
</comment>
<evidence type="ECO:0000256" key="4">
    <source>
        <dbReference type="ARBA" id="ARBA00022741"/>
    </source>
</evidence>
<dbReference type="Pfam" id="PF01931">
    <property type="entry name" value="NTPase_I-T"/>
    <property type="match status" value="1"/>
</dbReference>
<dbReference type="GO" id="GO:0009117">
    <property type="term" value="P:nucleotide metabolic process"/>
    <property type="evidence" value="ECO:0007669"/>
    <property type="project" value="UniProtKB-KW"/>
</dbReference>
<protein>
    <recommendedName>
        <fullName evidence="9">inosine/xanthosine triphosphatase</fullName>
        <ecNumber evidence="9">3.6.1.73</ecNumber>
    </recommendedName>
</protein>
<dbReference type="GO" id="GO:0103023">
    <property type="term" value="F:ITPase activity"/>
    <property type="evidence" value="ECO:0007669"/>
    <property type="project" value="UniProtKB-EC"/>
</dbReference>
<dbReference type="EC" id="3.6.1.73" evidence="9"/>
<dbReference type="GO" id="GO:0046872">
    <property type="term" value="F:metal ion binding"/>
    <property type="evidence" value="ECO:0007669"/>
    <property type="project" value="UniProtKB-KW"/>
</dbReference>
<evidence type="ECO:0000313" key="13">
    <source>
        <dbReference type="EMBL" id="UXD21872.1"/>
    </source>
</evidence>
<dbReference type="InterPro" id="IPR050299">
    <property type="entry name" value="YjjX_NTPase"/>
</dbReference>
<dbReference type="GO" id="GO:0006772">
    <property type="term" value="P:thiamine metabolic process"/>
    <property type="evidence" value="ECO:0007669"/>
    <property type="project" value="TreeGrafter"/>
</dbReference>
<keyword evidence="4" id="KW-0547">Nucleotide-binding</keyword>